<sequence>MLRSYFANVRRHEASIAAAEYARRKLDAANSPINLLPLEILVAIFRYATFTSPPLNYSDSWEKRPSLFSTWKSEDIFFSITLGAVCSHWREVALSTPLLWTSFKYPLSLWEAKKASRHLLSLYLQNSKHLPIHLSLSFPEVFAENDYWHPSVDHVLMFNSARIQSLSILSPPLRWFSFLNSMPSLVNLSIDWEGDPPYTTNRLPLQKCHSLSRFSLNGSQHGNPRIIYQVPPSLTILDLSFVPVDHSIKVMLRCPSLVEAYIHEQYNADGPQDREWVKKWFTRPVVFPCLKIFLWNRLAHNNSEWANIFFEHLRTPVLETLIFTENQGQVWDYLTDELSFMGHLPPTLKTLKFVGIEYINFDELEFLLGHNSPIENFSACRCELRVLTGIFQALLPPSDAPELTRMPRLKSLSVDGCRSGRAAGWELGPRVFEPLITVLERRLARGSTFRLELSGGVDWTPDAQARLQGLVENGIQLEIVEDMEPVHWLKSN</sequence>
<comment type="caution">
    <text evidence="1">The sequence shown here is derived from an EMBL/GenBank/DDBJ whole genome shotgun (WGS) entry which is preliminary data.</text>
</comment>
<dbReference type="InterPro" id="IPR032675">
    <property type="entry name" value="LRR_dom_sf"/>
</dbReference>
<dbReference type="Gene3D" id="1.20.1280.50">
    <property type="match status" value="1"/>
</dbReference>
<name>A0A8H5G2B4_9AGAR</name>
<accession>A0A8H5G2B4</accession>
<gene>
    <name evidence="1" type="ORF">D9756_006543</name>
</gene>
<reference evidence="1 2" key="1">
    <citation type="journal article" date="2020" name="ISME J.">
        <title>Uncovering the hidden diversity of litter-decomposition mechanisms in mushroom-forming fungi.</title>
        <authorList>
            <person name="Floudas D."/>
            <person name="Bentzer J."/>
            <person name="Ahren D."/>
            <person name="Johansson T."/>
            <person name="Persson P."/>
            <person name="Tunlid A."/>
        </authorList>
    </citation>
    <scope>NUCLEOTIDE SEQUENCE [LARGE SCALE GENOMIC DNA]</scope>
    <source>
        <strain evidence="1 2">CBS 146.42</strain>
    </source>
</reference>
<dbReference type="OrthoDB" id="2269034at2759"/>
<dbReference type="EMBL" id="JAACJO010000006">
    <property type="protein sequence ID" value="KAF5357079.1"/>
    <property type="molecule type" value="Genomic_DNA"/>
</dbReference>
<evidence type="ECO:0000313" key="2">
    <source>
        <dbReference type="Proteomes" id="UP000559027"/>
    </source>
</evidence>
<dbReference type="Proteomes" id="UP000559027">
    <property type="component" value="Unassembled WGS sequence"/>
</dbReference>
<evidence type="ECO:0008006" key="3">
    <source>
        <dbReference type="Google" id="ProtNLM"/>
    </source>
</evidence>
<protein>
    <recommendedName>
        <fullName evidence="3">F-box domain-containing protein</fullName>
    </recommendedName>
</protein>
<organism evidence="1 2">
    <name type="scientific">Leucocoprinus leucothites</name>
    <dbReference type="NCBI Taxonomy" id="201217"/>
    <lineage>
        <taxon>Eukaryota</taxon>
        <taxon>Fungi</taxon>
        <taxon>Dikarya</taxon>
        <taxon>Basidiomycota</taxon>
        <taxon>Agaricomycotina</taxon>
        <taxon>Agaricomycetes</taxon>
        <taxon>Agaricomycetidae</taxon>
        <taxon>Agaricales</taxon>
        <taxon>Agaricineae</taxon>
        <taxon>Agaricaceae</taxon>
        <taxon>Leucocoprinus</taxon>
    </lineage>
</organism>
<dbReference type="SUPFAM" id="SSF52047">
    <property type="entry name" value="RNI-like"/>
    <property type="match status" value="1"/>
</dbReference>
<proteinExistence type="predicted"/>
<dbReference type="Gene3D" id="3.80.10.10">
    <property type="entry name" value="Ribonuclease Inhibitor"/>
    <property type="match status" value="1"/>
</dbReference>
<evidence type="ECO:0000313" key="1">
    <source>
        <dbReference type="EMBL" id="KAF5357079.1"/>
    </source>
</evidence>
<dbReference type="AlphaFoldDB" id="A0A8H5G2B4"/>
<keyword evidence="2" id="KW-1185">Reference proteome</keyword>